<dbReference type="Proteomes" id="UP000253324">
    <property type="component" value="Unassembled WGS sequence"/>
</dbReference>
<dbReference type="AlphaFoldDB" id="A0A368YEH2"/>
<proteinExistence type="predicted"/>
<evidence type="ECO:0000313" key="1">
    <source>
        <dbReference type="EMBL" id="RCW78602.1"/>
    </source>
</evidence>
<dbReference type="RefSeq" id="WP_114432585.1">
    <property type="nucleotide sequence ID" value="NZ_QPJM01000023.1"/>
</dbReference>
<dbReference type="OrthoDB" id="9912848at2"/>
<sequence>MNIVPVKWAKNQKRFDETLPDNDDHVTAAPRPPLRVMQEQRAREAAKAVEEYAASGRATQAKTERLRALRLAREAANDSSKMSKTNR</sequence>
<organism evidence="1 2">
    <name type="scientific">Phyllobacterium bourgognense</name>
    <dbReference type="NCBI Taxonomy" id="314236"/>
    <lineage>
        <taxon>Bacteria</taxon>
        <taxon>Pseudomonadati</taxon>
        <taxon>Pseudomonadota</taxon>
        <taxon>Alphaproteobacteria</taxon>
        <taxon>Hyphomicrobiales</taxon>
        <taxon>Phyllobacteriaceae</taxon>
        <taxon>Phyllobacterium</taxon>
    </lineage>
</organism>
<protein>
    <submittedName>
        <fullName evidence="1">Uncharacterized protein</fullName>
    </submittedName>
</protein>
<dbReference type="EMBL" id="QPJM01000023">
    <property type="protein sequence ID" value="RCW78602.1"/>
    <property type="molecule type" value="Genomic_DNA"/>
</dbReference>
<reference evidence="1 2" key="1">
    <citation type="submission" date="2018-07" db="EMBL/GenBank/DDBJ databases">
        <title>Genomic Encyclopedia of Type Strains, Phase III (KMG-III): the genomes of soil and plant-associated and newly described type strains.</title>
        <authorList>
            <person name="Whitman W."/>
        </authorList>
    </citation>
    <scope>NUCLEOTIDE SEQUENCE [LARGE SCALE GENOMIC DNA]</scope>
    <source>
        <strain evidence="1 2">31-25a</strain>
    </source>
</reference>
<name>A0A368YEH2_9HYPH</name>
<keyword evidence="2" id="KW-1185">Reference proteome</keyword>
<comment type="caution">
    <text evidence="1">The sequence shown here is derived from an EMBL/GenBank/DDBJ whole genome shotgun (WGS) entry which is preliminary data.</text>
</comment>
<evidence type="ECO:0000313" key="2">
    <source>
        <dbReference type="Proteomes" id="UP000253324"/>
    </source>
</evidence>
<accession>A0A368YEH2</accession>
<gene>
    <name evidence="1" type="ORF">C7476_12331</name>
</gene>